<protein>
    <recommendedName>
        <fullName evidence="7 11">Ribosomal RNA large subunit methyltransferase E</fullName>
        <ecNumber evidence="6 11">2.1.1.166</ecNumber>
    </recommendedName>
    <alternativeName>
        <fullName evidence="9 11">23S rRNA Um2552 methyltransferase</fullName>
    </alternativeName>
    <alternativeName>
        <fullName evidence="8 11">rRNA (uridine-2'-O-)-methyltransferase</fullName>
    </alternativeName>
</protein>
<dbReference type="STRING" id="1391654.AKJ09_05305"/>
<keyword evidence="14" id="KW-0132">Cell division</keyword>
<dbReference type="AlphaFoldDB" id="A0A0K1PZ11"/>
<dbReference type="GO" id="GO:0008650">
    <property type="term" value="F:rRNA (uridine-2'-O-)-methyltransferase activity"/>
    <property type="evidence" value="ECO:0007669"/>
    <property type="project" value="UniProtKB-UniRule"/>
</dbReference>
<evidence type="ECO:0000256" key="5">
    <source>
        <dbReference type="ARBA" id="ARBA00037569"/>
    </source>
</evidence>
<dbReference type="PANTHER" id="PTHR10920:SF18">
    <property type="entry name" value="RRNA METHYLTRANSFERASE 2, MITOCHONDRIAL"/>
    <property type="match status" value="1"/>
</dbReference>
<name>A0A0K1PZ11_9BACT</name>
<dbReference type="OrthoDB" id="9790080at2"/>
<dbReference type="GO" id="GO:0005737">
    <property type="term" value="C:cytoplasm"/>
    <property type="evidence" value="ECO:0007669"/>
    <property type="project" value="UniProtKB-SubCell"/>
</dbReference>
<dbReference type="InterPro" id="IPR050082">
    <property type="entry name" value="RNA_methyltr_RlmE"/>
</dbReference>
<evidence type="ECO:0000313" key="14">
    <source>
        <dbReference type="EMBL" id="AKU98641.1"/>
    </source>
</evidence>
<dbReference type="KEGG" id="llu:AKJ09_05305"/>
<evidence type="ECO:0000313" key="15">
    <source>
        <dbReference type="Proteomes" id="UP000064967"/>
    </source>
</evidence>
<evidence type="ECO:0000256" key="6">
    <source>
        <dbReference type="ARBA" id="ARBA00038861"/>
    </source>
</evidence>
<proteinExistence type="inferred from homology"/>
<feature type="domain" description="Ribosomal RNA methyltransferase FtsJ" evidence="13">
    <location>
        <begin position="22"/>
        <end position="195"/>
    </location>
</feature>
<comment type="catalytic activity">
    <reaction evidence="10 11">
        <text>uridine(2552) in 23S rRNA + S-adenosyl-L-methionine = 2'-O-methyluridine(2552) in 23S rRNA + S-adenosyl-L-homocysteine + H(+)</text>
        <dbReference type="Rhea" id="RHEA:42720"/>
        <dbReference type="Rhea" id="RHEA-COMP:10202"/>
        <dbReference type="Rhea" id="RHEA-COMP:10203"/>
        <dbReference type="ChEBI" id="CHEBI:15378"/>
        <dbReference type="ChEBI" id="CHEBI:57856"/>
        <dbReference type="ChEBI" id="CHEBI:59789"/>
        <dbReference type="ChEBI" id="CHEBI:65315"/>
        <dbReference type="ChEBI" id="CHEBI:74478"/>
        <dbReference type="EC" id="2.1.1.166"/>
    </reaction>
</comment>
<dbReference type="Proteomes" id="UP000064967">
    <property type="component" value="Chromosome"/>
</dbReference>
<keyword evidence="1 11" id="KW-0698">rRNA processing</keyword>
<dbReference type="InterPro" id="IPR002877">
    <property type="entry name" value="RNA_MeTrfase_FtsJ_dom"/>
</dbReference>
<dbReference type="PIRSF" id="PIRSF005461">
    <property type="entry name" value="23S_rRNA_mtase"/>
    <property type="match status" value="1"/>
</dbReference>
<feature type="binding site" evidence="11">
    <location>
        <position position="54"/>
    </location>
    <ligand>
        <name>S-adenosyl-L-methionine</name>
        <dbReference type="ChEBI" id="CHEBI:59789"/>
    </ligand>
</feature>
<evidence type="ECO:0000256" key="7">
    <source>
        <dbReference type="ARBA" id="ARBA00041129"/>
    </source>
</evidence>
<evidence type="ECO:0000256" key="10">
    <source>
        <dbReference type="ARBA" id="ARBA00048970"/>
    </source>
</evidence>
<comment type="similarity">
    <text evidence="11">Belongs to the class I-like SAM-binding methyltransferase superfamily. RNA methyltransferase RlmE family.</text>
</comment>
<dbReference type="PANTHER" id="PTHR10920">
    <property type="entry name" value="RIBOSOMAL RNA METHYLTRANSFERASE"/>
    <property type="match status" value="1"/>
</dbReference>
<feature type="binding site" evidence="11">
    <location>
        <position position="74"/>
    </location>
    <ligand>
        <name>S-adenosyl-L-methionine</name>
        <dbReference type="ChEBI" id="CHEBI:59789"/>
    </ligand>
</feature>
<feature type="binding site" evidence="11">
    <location>
        <position position="92"/>
    </location>
    <ligand>
        <name>S-adenosyl-L-methionine</name>
        <dbReference type="ChEBI" id="CHEBI:59789"/>
    </ligand>
</feature>
<reference evidence="14 15" key="1">
    <citation type="submission" date="2015-08" db="EMBL/GenBank/DDBJ databases">
        <authorList>
            <person name="Babu N.S."/>
            <person name="Beckwith C.J."/>
            <person name="Beseler K.G."/>
            <person name="Brison A."/>
            <person name="Carone J.V."/>
            <person name="Caskin T.P."/>
            <person name="Diamond M."/>
            <person name="Durham M.E."/>
            <person name="Foxe J.M."/>
            <person name="Go M."/>
            <person name="Henderson B.A."/>
            <person name="Jones I.B."/>
            <person name="McGettigan J.A."/>
            <person name="Micheletti S.J."/>
            <person name="Nasrallah M.E."/>
            <person name="Ortiz D."/>
            <person name="Piller C.R."/>
            <person name="Privatt S.R."/>
            <person name="Schneider S.L."/>
            <person name="Sharp S."/>
            <person name="Smith T.C."/>
            <person name="Stanton J.D."/>
            <person name="Ullery H.E."/>
            <person name="Wilson R.J."/>
            <person name="Serrano M.G."/>
            <person name="Buck G."/>
            <person name="Lee V."/>
            <person name="Wang Y."/>
            <person name="Carvalho R."/>
            <person name="Voegtly L."/>
            <person name="Shi R."/>
            <person name="Duckworth R."/>
            <person name="Johnson A."/>
            <person name="Loviza R."/>
            <person name="Walstead R."/>
            <person name="Shah Z."/>
            <person name="Kiflezghi M."/>
            <person name="Wade K."/>
            <person name="Ball S.L."/>
            <person name="Bradley K.W."/>
            <person name="Asai D.J."/>
            <person name="Bowman C.A."/>
            <person name="Russell D.A."/>
            <person name="Pope W.H."/>
            <person name="Jacobs-Sera D."/>
            <person name="Hendrix R.W."/>
            <person name="Hatfull G.F."/>
        </authorList>
    </citation>
    <scope>NUCLEOTIDE SEQUENCE [LARGE SCALE GENOMIC DNA]</scope>
    <source>
        <strain evidence="14 15">DSM 27648</strain>
    </source>
</reference>
<keyword evidence="2 11" id="KW-0489">Methyltransferase</keyword>
<dbReference type="EC" id="2.1.1.166" evidence="6 11"/>
<evidence type="ECO:0000256" key="12">
    <source>
        <dbReference type="PIRSR" id="PIRSR005461-1"/>
    </source>
</evidence>
<comment type="function">
    <text evidence="5 11">Specifically methylates the uridine in position 2552 of 23S rRNA at the 2'-O position of the ribose in the fully assembled 50S ribosomal subunit.</text>
</comment>
<feature type="binding site" evidence="11">
    <location>
        <position position="56"/>
    </location>
    <ligand>
        <name>S-adenosyl-L-methionine</name>
        <dbReference type="ChEBI" id="CHEBI:59789"/>
    </ligand>
</feature>
<sequence length="201" mass="22009">MAKNNPYKGADHFTRAAKKQGYPARSVFKLEEIDRRLRLIKPGMRVLDLGATPGSWTLYVAQKVGPKGKVLSVDLNPIEVPLPEHATFIQGDALSLENEALSTFAPYDVVLSDMAPNTTGNRHGDQTRSFELFMRALAVAEKLVKPGGAFVGKIFMGEDFQNAKKAVKQSFAEDRAIKPEGTRASSYELFLIGIGRKASSP</sequence>
<keyword evidence="11" id="KW-0963">Cytoplasm</keyword>
<dbReference type="CDD" id="cd02440">
    <property type="entry name" value="AdoMet_MTases"/>
    <property type="match status" value="1"/>
</dbReference>
<keyword evidence="3 11" id="KW-0808">Transferase</keyword>
<evidence type="ECO:0000256" key="1">
    <source>
        <dbReference type="ARBA" id="ARBA00022552"/>
    </source>
</evidence>
<dbReference type="EMBL" id="CP012333">
    <property type="protein sequence ID" value="AKU98641.1"/>
    <property type="molecule type" value="Genomic_DNA"/>
</dbReference>
<evidence type="ECO:0000256" key="9">
    <source>
        <dbReference type="ARBA" id="ARBA00042745"/>
    </source>
</evidence>
<dbReference type="SUPFAM" id="SSF53335">
    <property type="entry name" value="S-adenosyl-L-methionine-dependent methyltransferases"/>
    <property type="match status" value="1"/>
</dbReference>
<evidence type="ECO:0000256" key="4">
    <source>
        <dbReference type="ARBA" id="ARBA00022691"/>
    </source>
</evidence>
<accession>A0A0K1PZ11</accession>
<dbReference type="GO" id="GO:0051301">
    <property type="term" value="P:cell division"/>
    <property type="evidence" value="ECO:0007669"/>
    <property type="project" value="UniProtKB-KW"/>
</dbReference>
<dbReference type="RefSeq" id="WP_146649585.1">
    <property type="nucleotide sequence ID" value="NZ_CP012333.1"/>
</dbReference>
<evidence type="ECO:0000256" key="3">
    <source>
        <dbReference type="ARBA" id="ARBA00022679"/>
    </source>
</evidence>
<evidence type="ECO:0000256" key="2">
    <source>
        <dbReference type="ARBA" id="ARBA00022603"/>
    </source>
</evidence>
<dbReference type="Pfam" id="PF01728">
    <property type="entry name" value="FtsJ"/>
    <property type="match status" value="1"/>
</dbReference>
<feature type="binding site" evidence="11">
    <location>
        <position position="113"/>
    </location>
    <ligand>
        <name>S-adenosyl-L-methionine</name>
        <dbReference type="ChEBI" id="CHEBI:59789"/>
    </ligand>
</feature>
<keyword evidence="15" id="KW-1185">Reference proteome</keyword>
<organism evidence="14 15">
    <name type="scientific">Labilithrix luteola</name>
    <dbReference type="NCBI Taxonomy" id="1391654"/>
    <lineage>
        <taxon>Bacteria</taxon>
        <taxon>Pseudomonadati</taxon>
        <taxon>Myxococcota</taxon>
        <taxon>Polyangia</taxon>
        <taxon>Polyangiales</taxon>
        <taxon>Labilitrichaceae</taxon>
        <taxon>Labilithrix</taxon>
    </lineage>
</organism>
<dbReference type="InterPro" id="IPR015507">
    <property type="entry name" value="rRNA-MeTfrase_E"/>
</dbReference>
<keyword evidence="14" id="KW-0131">Cell cycle</keyword>
<dbReference type="Gene3D" id="3.40.50.150">
    <property type="entry name" value="Vaccinia Virus protein VP39"/>
    <property type="match status" value="1"/>
</dbReference>
<evidence type="ECO:0000256" key="8">
    <source>
        <dbReference type="ARBA" id="ARBA00041995"/>
    </source>
</evidence>
<dbReference type="InterPro" id="IPR029063">
    <property type="entry name" value="SAM-dependent_MTases_sf"/>
</dbReference>
<comment type="subcellular location">
    <subcellularLocation>
        <location evidence="11">Cytoplasm</location>
    </subcellularLocation>
</comment>
<evidence type="ECO:0000256" key="11">
    <source>
        <dbReference type="HAMAP-Rule" id="MF_01547"/>
    </source>
</evidence>
<dbReference type="HAMAP" id="MF_01547">
    <property type="entry name" value="RNA_methyltr_E"/>
    <property type="match status" value="1"/>
</dbReference>
<dbReference type="PATRIC" id="fig|1391654.3.peg.5377"/>
<gene>
    <name evidence="11" type="primary">rlmE</name>
    <name evidence="11" type="synonym">ftsJ</name>
    <name evidence="11" type="synonym">rrmJ</name>
    <name evidence="14" type="ORF">AKJ09_05305</name>
</gene>
<keyword evidence="4 11" id="KW-0949">S-adenosyl-L-methionine</keyword>
<evidence type="ECO:0000259" key="13">
    <source>
        <dbReference type="Pfam" id="PF01728"/>
    </source>
</evidence>
<feature type="active site" description="Proton acceptor" evidence="11 12">
    <location>
        <position position="153"/>
    </location>
</feature>